<dbReference type="KEGG" id="red:roselon_00599"/>
<protein>
    <submittedName>
        <fullName evidence="1">Uncharacterized protein</fullName>
    </submittedName>
</protein>
<evidence type="ECO:0000313" key="1">
    <source>
        <dbReference type="EMBL" id="AHM03039.1"/>
    </source>
</evidence>
<dbReference type="Proteomes" id="UP000019593">
    <property type="component" value="Chromosome"/>
</dbReference>
<gene>
    <name evidence="1" type="ORF">roselon_00599</name>
</gene>
<reference evidence="1 2" key="1">
    <citation type="submission" date="2013-03" db="EMBL/GenBank/DDBJ databases">
        <authorList>
            <person name="Fiebig A."/>
            <person name="Goeker M."/>
            <person name="Klenk H.-P.P."/>
        </authorList>
    </citation>
    <scope>NUCLEOTIDE SEQUENCE [LARGE SCALE GENOMIC DNA]</scope>
    <source>
        <strain evidence="2">DSM 19469</strain>
    </source>
</reference>
<accession>W8RPF9</accession>
<proteinExistence type="predicted"/>
<dbReference type="AlphaFoldDB" id="W8RPF9"/>
<dbReference type="RefSeq" id="WP_025310931.1">
    <property type="nucleotide sequence ID" value="NZ_CP004372.1"/>
</dbReference>
<sequence length="170" mass="19369">MAECIKRGWGVGLPTDTVFLSCSRAKMRRRADGSRDVRPELRDVAERLQAGASHIFSKVLRIHDDDEWLEVHWAKEPLNRDRVLAEFTVRSVERRIVKVLHRLDPPGSLDGDMNGALSGPVAPLSDAGYVTLWSWRDRPNDSAWDKEGYWEIDGTYVPDERLDDDEGVAR</sequence>
<organism evidence="1 2">
    <name type="scientific">Roseicyclus elongatus DSM 19469</name>
    <dbReference type="NCBI Taxonomy" id="1294273"/>
    <lineage>
        <taxon>Bacteria</taxon>
        <taxon>Pseudomonadati</taxon>
        <taxon>Pseudomonadota</taxon>
        <taxon>Alphaproteobacteria</taxon>
        <taxon>Rhodobacterales</taxon>
        <taxon>Roseobacteraceae</taxon>
        <taxon>Roseicyclus</taxon>
    </lineage>
</organism>
<keyword evidence="2" id="KW-1185">Reference proteome</keyword>
<dbReference type="HOGENOM" id="CLU_1569507_0_0_5"/>
<name>W8RPF9_9RHOB</name>
<dbReference type="EMBL" id="CP004372">
    <property type="protein sequence ID" value="AHM03039.1"/>
    <property type="molecule type" value="Genomic_DNA"/>
</dbReference>
<dbReference type="OrthoDB" id="5124195at2"/>
<evidence type="ECO:0000313" key="2">
    <source>
        <dbReference type="Proteomes" id="UP000019593"/>
    </source>
</evidence>